<proteinExistence type="predicted"/>
<dbReference type="AlphaFoldDB" id="A0AAV1VXJ1"/>
<gene>
    <name evidence="3" type="ORF">LLUT_LOCUS2687</name>
</gene>
<comment type="subcellular location">
    <subcellularLocation>
        <location evidence="1">Secreted</location>
        <location evidence="1">Cell wall</location>
    </subcellularLocation>
</comment>
<dbReference type="PANTHER" id="PTHR31339:SF12">
    <property type="entry name" value="ENDO-POLYGALACTURONASE-LIKE PROTEIN"/>
    <property type="match status" value="1"/>
</dbReference>
<evidence type="ECO:0000256" key="2">
    <source>
        <dbReference type="ARBA" id="ARBA00022512"/>
    </source>
</evidence>
<dbReference type="InterPro" id="IPR051801">
    <property type="entry name" value="GH28_Enzymes"/>
</dbReference>
<dbReference type="InterPro" id="IPR011050">
    <property type="entry name" value="Pectin_lyase_fold/virulence"/>
</dbReference>
<dbReference type="PANTHER" id="PTHR31339">
    <property type="entry name" value="PECTIN LYASE-RELATED"/>
    <property type="match status" value="1"/>
</dbReference>
<dbReference type="Proteomes" id="UP001497480">
    <property type="component" value="Unassembled WGS sequence"/>
</dbReference>
<reference evidence="3 4" key="1">
    <citation type="submission" date="2024-03" db="EMBL/GenBank/DDBJ databases">
        <authorList>
            <person name="Martinez-Hernandez J."/>
        </authorList>
    </citation>
    <scope>NUCLEOTIDE SEQUENCE [LARGE SCALE GENOMIC DNA]</scope>
</reference>
<dbReference type="SUPFAM" id="SSF51126">
    <property type="entry name" value="Pectin lyase-like"/>
    <property type="match status" value="1"/>
</dbReference>
<dbReference type="EMBL" id="CAXHTB010000002">
    <property type="protein sequence ID" value="CAL0301627.1"/>
    <property type="molecule type" value="Genomic_DNA"/>
</dbReference>
<dbReference type="InterPro" id="IPR012334">
    <property type="entry name" value="Pectin_lyas_fold"/>
</dbReference>
<accession>A0AAV1VXJ1</accession>
<keyword evidence="4" id="KW-1185">Reference proteome</keyword>
<name>A0AAV1VXJ1_LUPLU</name>
<evidence type="ECO:0000256" key="1">
    <source>
        <dbReference type="ARBA" id="ARBA00004191"/>
    </source>
</evidence>
<protein>
    <recommendedName>
        <fullName evidence="5">Polygalacturonase</fullName>
    </recommendedName>
</protein>
<sequence>MVTTTTVEKGKSIFIKVEQIKIDTYVECLIGYETRSALFTTRNEQDHLFQHGVRNPIIGVISAILLLVTLRVKVVSCDEYPAMHCRKYSAFLTDFGGVCDGKTCNTKAFKYAISNLSQYECDGGALLVVPPGKWLSGSFNLTSHFTLFLQKDVVSLASQRVLVSRLSYNRFNV</sequence>
<comment type="caution">
    <text evidence="3">The sequence shown here is derived from an EMBL/GenBank/DDBJ whole genome shotgun (WGS) entry which is preliminary data.</text>
</comment>
<dbReference type="Gene3D" id="2.160.20.10">
    <property type="entry name" value="Single-stranded right-handed beta-helix, Pectin lyase-like"/>
    <property type="match status" value="1"/>
</dbReference>
<keyword evidence="2" id="KW-0964">Secreted</keyword>
<evidence type="ECO:0000313" key="3">
    <source>
        <dbReference type="EMBL" id="CAL0301627.1"/>
    </source>
</evidence>
<evidence type="ECO:0008006" key="5">
    <source>
        <dbReference type="Google" id="ProtNLM"/>
    </source>
</evidence>
<evidence type="ECO:0000313" key="4">
    <source>
        <dbReference type="Proteomes" id="UP001497480"/>
    </source>
</evidence>
<keyword evidence="2" id="KW-0134">Cell wall</keyword>
<organism evidence="3 4">
    <name type="scientific">Lupinus luteus</name>
    <name type="common">European yellow lupine</name>
    <dbReference type="NCBI Taxonomy" id="3873"/>
    <lineage>
        <taxon>Eukaryota</taxon>
        <taxon>Viridiplantae</taxon>
        <taxon>Streptophyta</taxon>
        <taxon>Embryophyta</taxon>
        <taxon>Tracheophyta</taxon>
        <taxon>Spermatophyta</taxon>
        <taxon>Magnoliopsida</taxon>
        <taxon>eudicotyledons</taxon>
        <taxon>Gunneridae</taxon>
        <taxon>Pentapetalae</taxon>
        <taxon>rosids</taxon>
        <taxon>fabids</taxon>
        <taxon>Fabales</taxon>
        <taxon>Fabaceae</taxon>
        <taxon>Papilionoideae</taxon>
        <taxon>50 kb inversion clade</taxon>
        <taxon>genistoids sensu lato</taxon>
        <taxon>core genistoids</taxon>
        <taxon>Genisteae</taxon>
        <taxon>Lupinus</taxon>
    </lineage>
</organism>